<dbReference type="InterPro" id="IPR015421">
    <property type="entry name" value="PyrdxlP-dep_Trfase_major"/>
</dbReference>
<evidence type="ECO:0000259" key="6">
    <source>
        <dbReference type="Pfam" id="PF04863"/>
    </source>
</evidence>
<evidence type="ECO:0000256" key="5">
    <source>
        <dbReference type="SAM" id="Phobius"/>
    </source>
</evidence>
<keyword evidence="3" id="KW-0032">Aminotransferase</keyword>
<comment type="similarity">
    <text evidence="2">Belongs to the alliinase family.</text>
</comment>
<reference evidence="8 9" key="1">
    <citation type="journal article" date="2021" name="Commun. Biol.">
        <title>The genome of Shorea leprosula (Dipterocarpaceae) highlights the ecological relevance of drought in aseasonal tropical rainforests.</title>
        <authorList>
            <person name="Ng K.K.S."/>
            <person name="Kobayashi M.J."/>
            <person name="Fawcett J.A."/>
            <person name="Hatakeyama M."/>
            <person name="Paape T."/>
            <person name="Ng C.H."/>
            <person name="Ang C.C."/>
            <person name="Tnah L.H."/>
            <person name="Lee C.T."/>
            <person name="Nishiyama T."/>
            <person name="Sese J."/>
            <person name="O'Brien M.J."/>
            <person name="Copetti D."/>
            <person name="Mohd Noor M.I."/>
            <person name="Ong R.C."/>
            <person name="Putra M."/>
            <person name="Sireger I.Z."/>
            <person name="Indrioko S."/>
            <person name="Kosugi Y."/>
            <person name="Izuno A."/>
            <person name="Isagi Y."/>
            <person name="Lee S.L."/>
            <person name="Shimizu K.K."/>
        </authorList>
    </citation>
    <scope>NUCLEOTIDE SEQUENCE [LARGE SCALE GENOMIC DNA]</scope>
    <source>
        <strain evidence="8">214</strain>
    </source>
</reference>
<organism evidence="8 9">
    <name type="scientific">Rubroshorea leprosula</name>
    <dbReference type="NCBI Taxonomy" id="152421"/>
    <lineage>
        <taxon>Eukaryota</taxon>
        <taxon>Viridiplantae</taxon>
        <taxon>Streptophyta</taxon>
        <taxon>Embryophyta</taxon>
        <taxon>Tracheophyta</taxon>
        <taxon>Spermatophyta</taxon>
        <taxon>Magnoliopsida</taxon>
        <taxon>eudicotyledons</taxon>
        <taxon>Gunneridae</taxon>
        <taxon>Pentapetalae</taxon>
        <taxon>rosids</taxon>
        <taxon>malvids</taxon>
        <taxon>Malvales</taxon>
        <taxon>Dipterocarpaceae</taxon>
        <taxon>Rubroshorea</taxon>
    </lineage>
</organism>
<dbReference type="InterPro" id="IPR006947">
    <property type="entry name" value="EGF_alliinase"/>
</dbReference>
<dbReference type="GO" id="GO:0008483">
    <property type="term" value="F:transaminase activity"/>
    <property type="evidence" value="ECO:0007669"/>
    <property type="project" value="UniProtKB-KW"/>
</dbReference>
<comment type="caution">
    <text evidence="8">The sequence shown here is derived from an EMBL/GenBank/DDBJ whole genome shotgun (WGS) entry which is preliminary data.</text>
</comment>
<dbReference type="Gene3D" id="3.40.640.10">
    <property type="entry name" value="Type I PLP-dependent aspartate aminotransferase-like (Major domain)"/>
    <property type="match status" value="1"/>
</dbReference>
<feature type="domain" description="Alliinase C-terminal" evidence="7">
    <location>
        <begin position="96"/>
        <end position="405"/>
    </location>
</feature>
<dbReference type="Pfam" id="PF04864">
    <property type="entry name" value="Alliinase_C"/>
    <property type="match status" value="1"/>
</dbReference>
<evidence type="ECO:0000256" key="3">
    <source>
        <dbReference type="ARBA" id="ARBA00022576"/>
    </source>
</evidence>
<evidence type="ECO:0000259" key="7">
    <source>
        <dbReference type="Pfam" id="PF04864"/>
    </source>
</evidence>
<accession>A0AAV5HPZ3</accession>
<keyword evidence="5" id="KW-1133">Transmembrane helix</keyword>
<dbReference type="GO" id="GO:0006520">
    <property type="term" value="P:amino acid metabolic process"/>
    <property type="evidence" value="ECO:0007669"/>
    <property type="project" value="TreeGrafter"/>
</dbReference>
<keyword evidence="5" id="KW-0472">Membrane</keyword>
<dbReference type="InterPro" id="IPR015422">
    <property type="entry name" value="PyrdxlP-dep_Trfase_small"/>
</dbReference>
<name>A0AAV5HPZ3_9ROSI</name>
<evidence type="ECO:0000313" key="8">
    <source>
        <dbReference type="EMBL" id="GKU90738.1"/>
    </source>
</evidence>
<dbReference type="Proteomes" id="UP001054252">
    <property type="component" value="Unassembled WGS sequence"/>
</dbReference>
<dbReference type="InterPro" id="IPR006948">
    <property type="entry name" value="Alliinase_C"/>
</dbReference>
<dbReference type="Gene3D" id="3.90.1150.10">
    <property type="entry name" value="Aspartate Aminotransferase, domain 1"/>
    <property type="match status" value="1"/>
</dbReference>
<keyword evidence="3" id="KW-0808">Transferase</keyword>
<gene>
    <name evidence="8" type="ORF">SLEP1_g4694</name>
</gene>
<sequence length="412" mass="46001">MKPKAQITMFTVVLGVSIVLNFFSFGRLYLNSDDDPDLTWTEDAAEEAEAVASIKCSGHGMAFLDGLVSVEGKPVCECHACYTGPDCAGVIQGCFIEADSGDPMFLEPFWMQHASGSTIVLAPWHRMSYDLGDGSLISKELETRIHKLHEITKNANTDGKYIVFGAGSTQLLNAAVHALSVDNDPAASRVVASTPHYPGADRILDSDNYDFNGDTYTHKNDIGNFIEFVTSPDNPDGQLRKGILEGSNVKRIHDFAYYWPHYTAIPYPTDEDLMLFTLSTLTGHGGSRFGWAIVKDKAVYEDMLKYMSLSTYGVSKETQLRALKLLDVVIATAGREMFDFGYSTMKERWGKFSKVLSMSKRISCQQFDPLRFCNYFQELKGPTPPFVWLKCEREEDVDCNAVLKLVNMIDWP</sequence>
<dbReference type="InterPro" id="IPR037029">
    <property type="entry name" value="Alliinase_N_sf"/>
</dbReference>
<dbReference type="AlphaFoldDB" id="A0AAV5HPZ3"/>
<feature type="domain" description="Alliinase EGF-like" evidence="6">
    <location>
        <begin position="39"/>
        <end position="94"/>
    </location>
</feature>
<comment type="cofactor">
    <cofactor evidence="1">
        <name>pyridoxal 5'-phosphate</name>
        <dbReference type="ChEBI" id="CHEBI:597326"/>
    </cofactor>
</comment>
<dbReference type="GO" id="GO:0016846">
    <property type="term" value="F:carbon-sulfur lyase activity"/>
    <property type="evidence" value="ECO:0007669"/>
    <property type="project" value="InterPro"/>
</dbReference>
<dbReference type="PANTHER" id="PTHR43795">
    <property type="entry name" value="BIFUNCTIONAL ASPARTATE AMINOTRANSFERASE AND GLUTAMATE/ASPARTATE-PREPHENATE AMINOTRANSFERASE-RELATED"/>
    <property type="match status" value="1"/>
</dbReference>
<evidence type="ECO:0000256" key="2">
    <source>
        <dbReference type="ARBA" id="ARBA00006312"/>
    </source>
</evidence>
<dbReference type="SUPFAM" id="SSF53383">
    <property type="entry name" value="PLP-dependent transferases"/>
    <property type="match status" value="1"/>
</dbReference>
<evidence type="ECO:0000256" key="1">
    <source>
        <dbReference type="ARBA" id="ARBA00001933"/>
    </source>
</evidence>
<dbReference type="EMBL" id="BPVZ01000004">
    <property type="protein sequence ID" value="GKU90738.1"/>
    <property type="molecule type" value="Genomic_DNA"/>
</dbReference>
<dbReference type="Pfam" id="PF04863">
    <property type="entry name" value="EGF_alliinase"/>
    <property type="match status" value="1"/>
</dbReference>
<keyword evidence="5" id="KW-0812">Transmembrane</keyword>
<dbReference type="InterPro" id="IPR050478">
    <property type="entry name" value="Ethylene_sulfur-biosynth"/>
</dbReference>
<feature type="transmembrane region" description="Helical" evidence="5">
    <location>
        <begin position="7"/>
        <end position="30"/>
    </location>
</feature>
<proteinExistence type="inferred from homology"/>
<protein>
    <submittedName>
        <fullName evidence="8">Uncharacterized protein</fullName>
    </submittedName>
</protein>
<keyword evidence="4" id="KW-0663">Pyridoxal phosphate</keyword>
<dbReference type="Gene3D" id="2.10.25.30">
    <property type="entry name" value="EGF-like, alliinase"/>
    <property type="match status" value="1"/>
</dbReference>
<keyword evidence="9" id="KW-1185">Reference proteome</keyword>
<dbReference type="InterPro" id="IPR015424">
    <property type="entry name" value="PyrdxlP-dep_Trfase"/>
</dbReference>
<evidence type="ECO:0000313" key="9">
    <source>
        <dbReference type="Proteomes" id="UP001054252"/>
    </source>
</evidence>
<evidence type="ECO:0000256" key="4">
    <source>
        <dbReference type="ARBA" id="ARBA00022898"/>
    </source>
</evidence>
<dbReference type="PANTHER" id="PTHR43795:SF56">
    <property type="entry name" value="TRYPTOPHAN AMINOTRANSFERASE-RELATED PROTEIN 4-LIKE"/>
    <property type="match status" value="1"/>
</dbReference>